<evidence type="ECO:0000313" key="2">
    <source>
        <dbReference type="EMBL" id="KAL3077044.1"/>
    </source>
</evidence>
<dbReference type="Proteomes" id="UP001620626">
    <property type="component" value="Unassembled WGS sequence"/>
</dbReference>
<dbReference type="InterPro" id="IPR011992">
    <property type="entry name" value="EF-hand-dom_pair"/>
</dbReference>
<dbReference type="PROSITE" id="PS50222">
    <property type="entry name" value="EF_HAND_2"/>
    <property type="match status" value="1"/>
</dbReference>
<gene>
    <name evidence="2" type="ORF">niasHT_035878</name>
</gene>
<comment type="caution">
    <text evidence="2">The sequence shown here is derived from an EMBL/GenBank/DDBJ whole genome shotgun (WGS) entry which is preliminary data.</text>
</comment>
<evidence type="ECO:0000259" key="1">
    <source>
        <dbReference type="PROSITE" id="PS50222"/>
    </source>
</evidence>
<proteinExistence type="predicted"/>
<reference evidence="2 3" key="1">
    <citation type="submission" date="2024-10" db="EMBL/GenBank/DDBJ databases">
        <authorList>
            <person name="Kim D."/>
        </authorList>
    </citation>
    <scope>NUCLEOTIDE SEQUENCE [LARGE SCALE GENOMIC DNA]</scope>
    <source>
        <strain evidence="2">BH-2024</strain>
    </source>
</reference>
<sequence length="382" mass="43053">MSGTSLSSSPHKYIMFNKKSAFLKFILRTPPQQRKKSDTSRALYSVYAVPPQIFSGNKRLNDGFARLYWAVRSLQFRLFFRHEEVDNSSMDELSRFEPSERPPTLAQIQEMTAHRFSEQWIKYIYNRFKNECPTGRMKFSEFRRLFGVFIPDRVSDAYLERMFYACQQSCCAVGVAANAVPSSYRVPIIANPPGFSALIPRVALHRLCDENARANAEWTMRLIAVGTAPAQQQYQQQHPQQQISFSEFLEFVRAVFALRGRSDQCERKRKADSLLVAGTGGGAPAPPQQRRGSTLVRKATIVRSAAMFASAITAPTAGPAIAHFGRAQSSSGADGDAMTRTASEQRALVLFKELDMDEKGFLTTNDFEQFFACQQKPMIFVS</sequence>
<keyword evidence="3" id="KW-1185">Reference proteome</keyword>
<name>A0ABD2I9I8_9BILA</name>
<organism evidence="2 3">
    <name type="scientific">Heterodera trifolii</name>
    <dbReference type="NCBI Taxonomy" id="157864"/>
    <lineage>
        <taxon>Eukaryota</taxon>
        <taxon>Metazoa</taxon>
        <taxon>Ecdysozoa</taxon>
        <taxon>Nematoda</taxon>
        <taxon>Chromadorea</taxon>
        <taxon>Rhabditida</taxon>
        <taxon>Tylenchina</taxon>
        <taxon>Tylenchomorpha</taxon>
        <taxon>Tylenchoidea</taxon>
        <taxon>Heteroderidae</taxon>
        <taxon>Heteroderinae</taxon>
        <taxon>Heterodera</taxon>
    </lineage>
</organism>
<feature type="domain" description="EF-hand" evidence="1">
    <location>
        <begin position="342"/>
        <end position="377"/>
    </location>
</feature>
<dbReference type="EMBL" id="JBICBT010001235">
    <property type="protein sequence ID" value="KAL3077044.1"/>
    <property type="molecule type" value="Genomic_DNA"/>
</dbReference>
<evidence type="ECO:0000313" key="3">
    <source>
        <dbReference type="Proteomes" id="UP001620626"/>
    </source>
</evidence>
<dbReference type="Gene3D" id="1.10.238.10">
    <property type="entry name" value="EF-hand"/>
    <property type="match status" value="1"/>
</dbReference>
<dbReference type="AlphaFoldDB" id="A0ABD2I9I8"/>
<protein>
    <recommendedName>
        <fullName evidence="1">EF-hand domain-containing protein</fullName>
    </recommendedName>
</protein>
<accession>A0ABD2I9I8</accession>
<dbReference type="InterPro" id="IPR002048">
    <property type="entry name" value="EF_hand_dom"/>
</dbReference>
<dbReference type="SUPFAM" id="SSF47473">
    <property type="entry name" value="EF-hand"/>
    <property type="match status" value="1"/>
</dbReference>